<dbReference type="EMBL" id="VXIV02003425">
    <property type="protein sequence ID" value="KAF6017172.1"/>
    <property type="molecule type" value="Genomic_DNA"/>
</dbReference>
<protein>
    <submittedName>
        <fullName evidence="1">Uncharacterized protein</fullName>
    </submittedName>
</protein>
<sequence>MFKEQCCRVKLILMCYPTTSLTTMTRDGYTCVRVDVSSCTFMMEVISILSWKWELPWNSIYLEEMEKC</sequence>
<comment type="caution">
    <text evidence="1">The sequence shown here is derived from an EMBL/GenBank/DDBJ whole genome shotgun (WGS) entry which is preliminary data.</text>
</comment>
<organism evidence="1 2">
    <name type="scientific">Bugula neritina</name>
    <name type="common">Brown bryozoan</name>
    <name type="synonym">Sertularia neritina</name>
    <dbReference type="NCBI Taxonomy" id="10212"/>
    <lineage>
        <taxon>Eukaryota</taxon>
        <taxon>Metazoa</taxon>
        <taxon>Spiralia</taxon>
        <taxon>Lophotrochozoa</taxon>
        <taxon>Bryozoa</taxon>
        <taxon>Gymnolaemata</taxon>
        <taxon>Cheilostomatida</taxon>
        <taxon>Flustrina</taxon>
        <taxon>Buguloidea</taxon>
        <taxon>Bugulidae</taxon>
        <taxon>Bugula</taxon>
    </lineage>
</organism>
<dbReference type="AlphaFoldDB" id="A0A7J7ITC3"/>
<name>A0A7J7ITC3_BUGNE</name>
<reference evidence="1" key="1">
    <citation type="submission" date="2020-06" db="EMBL/GenBank/DDBJ databases">
        <title>Draft genome of Bugula neritina, a colonial animal packing powerful symbionts and potential medicines.</title>
        <authorList>
            <person name="Rayko M."/>
        </authorList>
    </citation>
    <scope>NUCLEOTIDE SEQUENCE [LARGE SCALE GENOMIC DNA]</scope>
    <source>
        <strain evidence="1">Kwan_BN1</strain>
    </source>
</reference>
<evidence type="ECO:0000313" key="2">
    <source>
        <dbReference type="Proteomes" id="UP000593567"/>
    </source>
</evidence>
<evidence type="ECO:0000313" key="1">
    <source>
        <dbReference type="EMBL" id="KAF6017172.1"/>
    </source>
</evidence>
<keyword evidence="2" id="KW-1185">Reference proteome</keyword>
<dbReference type="Proteomes" id="UP000593567">
    <property type="component" value="Unassembled WGS sequence"/>
</dbReference>
<proteinExistence type="predicted"/>
<gene>
    <name evidence="1" type="ORF">EB796_024502</name>
</gene>
<accession>A0A7J7ITC3</accession>